<dbReference type="Proteomes" id="UP000634004">
    <property type="component" value="Unassembled WGS sequence"/>
</dbReference>
<proteinExistence type="predicted"/>
<dbReference type="GO" id="GO:0030288">
    <property type="term" value="C:outer membrane-bounded periplasmic space"/>
    <property type="evidence" value="ECO:0007669"/>
    <property type="project" value="TreeGrafter"/>
</dbReference>
<dbReference type="Gene3D" id="2.60.450.10">
    <property type="entry name" value="Lipopolysaccharide (LPS) transport protein A like domain"/>
    <property type="match status" value="1"/>
</dbReference>
<reference evidence="4" key="2">
    <citation type="submission" date="2020-09" db="EMBL/GenBank/DDBJ databases">
        <authorList>
            <person name="Sun Q."/>
            <person name="Kim S."/>
        </authorList>
    </citation>
    <scope>NUCLEOTIDE SEQUENCE</scope>
    <source>
        <strain evidence="4">KCTC 32513</strain>
    </source>
</reference>
<evidence type="ECO:0000313" key="4">
    <source>
        <dbReference type="EMBL" id="GHA87203.1"/>
    </source>
</evidence>
<organism evidence="4 5">
    <name type="scientific">Algimonas arctica</name>
    <dbReference type="NCBI Taxonomy" id="1479486"/>
    <lineage>
        <taxon>Bacteria</taxon>
        <taxon>Pseudomonadati</taxon>
        <taxon>Pseudomonadota</taxon>
        <taxon>Alphaproteobacteria</taxon>
        <taxon>Maricaulales</taxon>
        <taxon>Robiginitomaculaceae</taxon>
        <taxon>Algimonas</taxon>
    </lineage>
</organism>
<protein>
    <recommendedName>
        <fullName evidence="3">Organic solvent tolerance-like N-terminal domain-containing protein</fullName>
    </recommendedName>
</protein>
<dbReference type="GO" id="GO:0017089">
    <property type="term" value="F:glycolipid transfer activity"/>
    <property type="evidence" value="ECO:0007669"/>
    <property type="project" value="TreeGrafter"/>
</dbReference>
<evidence type="ECO:0000256" key="2">
    <source>
        <dbReference type="SAM" id="Phobius"/>
    </source>
</evidence>
<dbReference type="PANTHER" id="PTHR36504:SF1">
    <property type="entry name" value="LIPOPOLYSACCHARIDE EXPORT SYSTEM PROTEIN LPTA"/>
    <property type="match status" value="1"/>
</dbReference>
<dbReference type="GO" id="GO:0009279">
    <property type="term" value="C:cell outer membrane"/>
    <property type="evidence" value="ECO:0007669"/>
    <property type="project" value="TreeGrafter"/>
</dbReference>
<dbReference type="InterPro" id="IPR052037">
    <property type="entry name" value="LPS_export_LptA"/>
</dbReference>
<keyword evidence="2" id="KW-0812">Transmembrane</keyword>
<comment type="caution">
    <text evidence="4">The sequence shown here is derived from an EMBL/GenBank/DDBJ whole genome shotgun (WGS) entry which is preliminary data.</text>
</comment>
<dbReference type="Pfam" id="PF03968">
    <property type="entry name" value="LptD_N"/>
    <property type="match status" value="1"/>
</dbReference>
<dbReference type="InterPro" id="IPR005653">
    <property type="entry name" value="OstA-like_N"/>
</dbReference>
<keyword evidence="1" id="KW-0732">Signal</keyword>
<feature type="transmembrane region" description="Helical" evidence="2">
    <location>
        <begin position="44"/>
        <end position="65"/>
    </location>
</feature>
<keyword evidence="5" id="KW-1185">Reference proteome</keyword>
<dbReference type="Pfam" id="PF06835">
    <property type="entry name" value="LptC"/>
    <property type="match status" value="1"/>
</dbReference>
<dbReference type="GO" id="GO:0015920">
    <property type="term" value="P:lipopolysaccharide transport"/>
    <property type="evidence" value="ECO:0007669"/>
    <property type="project" value="TreeGrafter"/>
</dbReference>
<dbReference type="AlphaFoldDB" id="A0A8J3CQV5"/>
<dbReference type="PANTHER" id="PTHR36504">
    <property type="entry name" value="LIPOPOLYSACCHARIDE EXPORT SYSTEM PROTEIN LPTA"/>
    <property type="match status" value="1"/>
</dbReference>
<evidence type="ECO:0000256" key="1">
    <source>
        <dbReference type="ARBA" id="ARBA00022729"/>
    </source>
</evidence>
<keyword evidence="2" id="KW-1133">Transmembrane helix</keyword>
<name>A0A8J3CQV5_9PROT</name>
<sequence>MVDMSLNPDLPIRSHAASDALGLWEPKRTLTLAAARKHTQRIAFLRRMLIGASGALVALLIYYFVTQSNEQVIEDDPDTSVRMINPRYSGRTSDNLPFYLTSDSATRQLESRTEVALVKPVLEFIRADGAESSFVEADGGTYDDVNKILNLRTDLTKPESERQNVVLETDDGYRCVTSHARIFAREKRIIGDEPITCVGNFGTVNGNAYEILDNYRNFIFKDGMDGIINRDSDNAAGLRGTPERGAAIARPIFGFDGDGPINVSANQATYVGGTTDLAGNVIVVQDGSTIYSNDMTILRDQADSPAAAAGTIRLGAVREIIAVGDFRYVSEDNDVRGDKGVYERDKSLMTVTGKVTVVQPGGNTVSTDRLVYDTVTETIRFSGQCQGRDCGTDDRTRIVIEN</sequence>
<keyword evidence="2" id="KW-0472">Membrane</keyword>
<gene>
    <name evidence="4" type="ORF">GCM10009069_08130</name>
</gene>
<reference evidence="4" key="1">
    <citation type="journal article" date="2014" name="Int. J. Syst. Evol. Microbiol.">
        <title>Complete genome sequence of Corynebacterium casei LMG S-19264T (=DSM 44701T), isolated from a smear-ripened cheese.</title>
        <authorList>
            <consortium name="US DOE Joint Genome Institute (JGI-PGF)"/>
            <person name="Walter F."/>
            <person name="Albersmeier A."/>
            <person name="Kalinowski J."/>
            <person name="Ruckert C."/>
        </authorList>
    </citation>
    <scope>NUCLEOTIDE SEQUENCE</scope>
    <source>
        <strain evidence="4">KCTC 32513</strain>
    </source>
</reference>
<feature type="domain" description="Organic solvent tolerance-like N-terminal" evidence="3">
    <location>
        <begin position="270"/>
        <end position="377"/>
    </location>
</feature>
<evidence type="ECO:0000259" key="3">
    <source>
        <dbReference type="Pfam" id="PF03968"/>
    </source>
</evidence>
<dbReference type="InterPro" id="IPR010664">
    <property type="entry name" value="LipoPS_assembly_LptC-rel"/>
</dbReference>
<evidence type="ECO:0000313" key="5">
    <source>
        <dbReference type="Proteomes" id="UP000634004"/>
    </source>
</evidence>
<accession>A0A8J3CQV5</accession>
<dbReference type="EMBL" id="BMZH01000002">
    <property type="protein sequence ID" value="GHA87203.1"/>
    <property type="molecule type" value="Genomic_DNA"/>
</dbReference>